<proteinExistence type="inferred from homology"/>
<dbReference type="InterPro" id="IPR008909">
    <property type="entry name" value="DALR_anticod-bd"/>
</dbReference>
<comment type="similarity">
    <text evidence="1 8 9">Belongs to the class-I aminoacyl-tRNA synthetase family.</text>
</comment>
<comment type="catalytic activity">
    <reaction evidence="7 8">
        <text>tRNA(Arg) + L-arginine + ATP = L-arginyl-tRNA(Arg) + AMP + diphosphate</text>
        <dbReference type="Rhea" id="RHEA:20301"/>
        <dbReference type="Rhea" id="RHEA-COMP:9658"/>
        <dbReference type="Rhea" id="RHEA-COMP:9673"/>
        <dbReference type="ChEBI" id="CHEBI:30616"/>
        <dbReference type="ChEBI" id="CHEBI:32682"/>
        <dbReference type="ChEBI" id="CHEBI:33019"/>
        <dbReference type="ChEBI" id="CHEBI:78442"/>
        <dbReference type="ChEBI" id="CHEBI:78513"/>
        <dbReference type="ChEBI" id="CHEBI:456215"/>
        <dbReference type="EC" id="6.1.1.19"/>
    </reaction>
</comment>
<dbReference type="CDD" id="cd00671">
    <property type="entry name" value="ArgRS_core"/>
    <property type="match status" value="1"/>
</dbReference>
<dbReference type="PANTHER" id="PTHR11956">
    <property type="entry name" value="ARGINYL-TRNA SYNTHETASE"/>
    <property type="match status" value="1"/>
</dbReference>
<keyword evidence="6 8" id="KW-0030">Aminoacyl-tRNA synthetase</keyword>
<dbReference type="NCBIfam" id="TIGR00456">
    <property type="entry name" value="argS"/>
    <property type="match status" value="1"/>
</dbReference>
<evidence type="ECO:0000256" key="3">
    <source>
        <dbReference type="ARBA" id="ARBA00022741"/>
    </source>
</evidence>
<evidence type="ECO:0000259" key="10">
    <source>
        <dbReference type="SMART" id="SM00836"/>
    </source>
</evidence>
<dbReference type="GO" id="GO:0004814">
    <property type="term" value="F:arginine-tRNA ligase activity"/>
    <property type="evidence" value="ECO:0007669"/>
    <property type="project" value="UniProtKB-EC"/>
</dbReference>
<dbReference type="SUPFAM" id="SSF55190">
    <property type="entry name" value="Arginyl-tRNA synthetase (ArgRS), N-terminal 'additional' domain"/>
    <property type="match status" value="1"/>
</dbReference>
<keyword evidence="8" id="KW-0963">Cytoplasm</keyword>
<feature type="short sequence motif" description="'HIGH' region" evidence="8">
    <location>
        <begin position="122"/>
        <end position="132"/>
    </location>
</feature>
<dbReference type="PANTHER" id="PTHR11956:SF5">
    <property type="entry name" value="ARGININE--TRNA LIGASE, CYTOPLASMIC"/>
    <property type="match status" value="1"/>
</dbReference>
<dbReference type="InterPro" id="IPR009080">
    <property type="entry name" value="tRNAsynth_Ia_anticodon-bd"/>
</dbReference>
<evidence type="ECO:0000256" key="1">
    <source>
        <dbReference type="ARBA" id="ARBA00005594"/>
    </source>
</evidence>
<evidence type="ECO:0000256" key="7">
    <source>
        <dbReference type="ARBA" id="ARBA00049339"/>
    </source>
</evidence>
<dbReference type="Gene3D" id="3.30.1360.70">
    <property type="entry name" value="Arginyl tRNA synthetase N-terminal domain"/>
    <property type="match status" value="1"/>
</dbReference>
<keyword evidence="5 8" id="KW-0648">Protein biosynthesis</keyword>
<evidence type="ECO:0000313" key="13">
    <source>
        <dbReference type="Proteomes" id="UP001597451"/>
    </source>
</evidence>
<reference evidence="13" key="1">
    <citation type="journal article" date="2019" name="Int. J. Syst. Evol. Microbiol.">
        <title>The Global Catalogue of Microorganisms (GCM) 10K type strain sequencing project: providing services to taxonomists for standard genome sequencing and annotation.</title>
        <authorList>
            <consortium name="The Broad Institute Genomics Platform"/>
            <consortium name="The Broad Institute Genome Sequencing Center for Infectious Disease"/>
            <person name="Wu L."/>
            <person name="Ma J."/>
        </authorList>
    </citation>
    <scope>NUCLEOTIDE SEQUENCE [LARGE SCALE GENOMIC DNA]</scope>
    <source>
        <strain evidence="13">TISTR 1858</strain>
    </source>
</reference>
<gene>
    <name evidence="8 12" type="primary">argS</name>
    <name evidence="12" type="ORF">ACFSUN_11715</name>
</gene>
<dbReference type="SUPFAM" id="SSF52374">
    <property type="entry name" value="Nucleotidylyl transferase"/>
    <property type="match status" value="1"/>
</dbReference>
<dbReference type="HAMAP" id="MF_00123">
    <property type="entry name" value="Arg_tRNA_synth"/>
    <property type="match status" value="1"/>
</dbReference>
<evidence type="ECO:0000313" key="12">
    <source>
        <dbReference type="EMBL" id="MFD2629447.1"/>
    </source>
</evidence>
<dbReference type="Pfam" id="PF05746">
    <property type="entry name" value="DALR_1"/>
    <property type="match status" value="1"/>
</dbReference>
<dbReference type="PRINTS" id="PR01038">
    <property type="entry name" value="TRNASYNTHARG"/>
</dbReference>
<dbReference type="Proteomes" id="UP001597451">
    <property type="component" value="Unassembled WGS sequence"/>
</dbReference>
<feature type="domain" description="Arginyl tRNA synthetase N-terminal" evidence="11">
    <location>
        <begin position="5"/>
        <end position="84"/>
    </location>
</feature>
<dbReference type="SMART" id="SM00836">
    <property type="entry name" value="DALR_1"/>
    <property type="match status" value="1"/>
</dbReference>
<evidence type="ECO:0000256" key="2">
    <source>
        <dbReference type="ARBA" id="ARBA00022598"/>
    </source>
</evidence>
<evidence type="ECO:0000256" key="4">
    <source>
        <dbReference type="ARBA" id="ARBA00022840"/>
    </source>
</evidence>
<evidence type="ECO:0000256" key="9">
    <source>
        <dbReference type="RuleBase" id="RU363038"/>
    </source>
</evidence>
<dbReference type="EC" id="6.1.1.19" evidence="8"/>
<dbReference type="InterPro" id="IPR036695">
    <property type="entry name" value="Arg-tRNA-synth_N_sf"/>
</dbReference>
<name>A0ABW5Q2E4_9BACI</name>
<dbReference type="Gene3D" id="1.10.730.10">
    <property type="entry name" value="Isoleucyl-tRNA Synthetase, Domain 1"/>
    <property type="match status" value="1"/>
</dbReference>
<keyword evidence="2 8" id="KW-0436">Ligase</keyword>
<protein>
    <recommendedName>
        <fullName evidence="8">Arginine--tRNA ligase</fullName>
        <ecNumber evidence="8">6.1.1.19</ecNumber>
    </recommendedName>
    <alternativeName>
        <fullName evidence="8">Arginyl-tRNA synthetase</fullName>
        <shortName evidence="8">ArgRS</shortName>
    </alternativeName>
</protein>
<keyword evidence="3 8" id="KW-0547">Nucleotide-binding</keyword>
<dbReference type="InterPro" id="IPR014729">
    <property type="entry name" value="Rossmann-like_a/b/a_fold"/>
</dbReference>
<dbReference type="Gene3D" id="3.40.50.620">
    <property type="entry name" value="HUPs"/>
    <property type="match status" value="1"/>
</dbReference>
<comment type="caution">
    <text evidence="12">The sequence shown here is derived from an EMBL/GenBank/DDBJ whole genome shotgun (WGS) entry which is preliminary data.</text>
</comment>
<dbReference type="RefSeq" id="WP_379562240.1">
    <property type="nucleotide sequence ID" value="NZ_JBHUMX010000036.1"/>
</dbReference>
<organism evidence="12 13">
    <name type="scientific">Oceanobacillus kapialis</name>
    <dbReference type="NCBI Taxonomy" id="481353"/>
    <lineage>
        <taxon>Bacteria</taxon>
        <taxon>Bacillati</taxon>
        <taxon>Bacillota</taxon>
        <taxon>Bacilli</taxon>
        <taxon>Bacillales</taxon>
        <taxon>Bacillaceae</taxon>
        <taxon>Oceanobacillus</taxon>
    </lineage>
</organism>
<dbReference type="InterPro" id="IPR035684">
    <property type="entry name" value="ArgRS_core"/>
</dbReference>
<comment type="subcellular location">
    <subcellularLocation>
        <location evidence="8">Cytoplasm</location>
    </subcellularLocation>
</comment>
<dbReference type="SUPFAM" id="SSF47323">
    <property type="entry name" value="Anticodon-binding domain of a subclass of class I aminoacyl-tRNA synthetases"/>
    <property type="match status" value="1"/>
</dbReference>
<sequence>MKVKKIFANQIAAETAGLLTEDKVLERIEFPKYPEQGDLAFPCFELAKIFKKNPAFIAKDLAAKITDPYFSEVVSEGPYVNCFLNKKRVSKEILLEIQTKQEAYGSQDIGKGEKVTIDFSSPNIAKPFSMGHLRSTVIGNAYANILEKCGYQPVRINHLGDWGTQFGKLISAYHRWGNEKEVRQDPIKELLKLYVRFHEEAEKDSKLEEEARLWFLKLEQGNERALELWQWFREVSLEEFKGIYKLLNVSFDSYNGEAFYNDKMEETIDLLKEKGLLSTSKEAEVVTLEEHDLPPCLIRKSDGATLYATRDLTAAIYRQKTYQFAKSVYVVGHEQSLHFKQVFLVLEKLGFEWANNLQHLPFGFILQNGKKMSTRKGKVVLLENVLKEAIKMAEKSIEEKNPTLQNKAQVAQDVGIGAIIFQDLKTDPQHSVEFSLEDMLRFEGATGPYVQYTHARACSILQKSNGSAEEPTDGLSDVYSWSVVKKLMDFPTKVKESYEQAKPSEIAVYLLSLCREFNKYYANCKILQEDDQQASRLALVECTAIVIKEGLRLLGIKAPHEM</sequence>
<evidence type="ECO:0000256" key="8">
    <source>
        <dbReference type="HAMAP-Rule" id="MF_00123"/>
    </source>
</evidence>
<accession>A0ABW5Q2E4</accession>
<evidence type="ECO:0000259" key="11">
    <source>
        <dbReference type="SMART" id="SM01016"/>
    </source>
</evidence>
<dbReference type="EMBL" id="JBHUMX010000036">
    <property type="protein sequence ID" value="MFD2629447.1"/>
    <property type="molecule type" value="Genomic_DNA"/>
</dbReference>
<keyword evidence="4 8" id="KW-0067">ATP-binding</keyword>
<feature type="domain" description="DALR anticodon binding" evidence="10">
    <location>
        <begin position="450"/>
        <end position="562"/>
    </location>
</feature>
<evidence type="ECO:0000256" key="6">
    <source>
        <dbReference type="ARBA" id="ARBA00023146"/>
    </source>
</evidence>
<dbReference type="Pfam" id="PF00750">
    <property type="entry name" value="tRNA-synt_1d"/>
    <property type="match status" value="1"/>
</dbReference>
<comment type="subunit">
    <text evidence="8">Monomer.</text>
</comment>
<dbReference type="SMART" id="SM01016">
    <property type="entry name" value="Arg_tRNA_synt_N"/>
    <property type="match status" value="1"/>
</dbReference>
<dbReference type="CDD" id="cd07956">
    <property type="entry name" value="Anticodon_Ia_Arg"/>
    <property type="match status" value="1"/>
</dbReference>
<dbReference type="InterPro" id="IPR001278">
    <property type="entry name" value="Arg-tRNA-ligase"/>
</dbReference>
<dbReference type="InterPro" id="IPR005148">
    <property type="entry name" value="Arg-tRNA-synth_N"/>
</dbReference>
<keyword evidence="13" id="KW-1185">Reference proteome</keyword>
<evidence type="ECO:0000256" key="5">
    <source>
        <dbReference type="ARBA" id="ARBA00022917"/>
    </source>
</evidence>
<dbReference type="Pfam" id="PF03485">
    <property type="entry name" value="Arg_tRNA_synt_N"/>
    <property type="match status" value="1"/>
</dbReference>